<comment type="caution">
    <text evidence="3">The sequence shown here is derived from an EMBL/GenBank/DDBJ whole genome shotgun (WGS) entry which is preliminary data.</text>
</comment>
<feature type="compositionally biased region" description="Polar residues" evidence="1">
    <location>
        <begin position="136"/>
        <end position="148"/>
    </location>
</feature>
<dbReference type="Proteomes" id="UP001488838">
    <property type="component" value="Unassembled WGS sequence"/>
</dbReference>
<name>A0AAW0HR83_MYOGA</name>
<organism evidence="3 4">
    <name type="scientific">Myodes glareolus</name>
    <name type="common">Bank vole</name>
    <name type="synonym">Clethrionomys glareolus</name>
    <dbReference type="NCBI Taxonomy" id="447135"/>
    <lineage>
        <taxon>Eukaryota</taxon>
        <taxon>Metazoa</taxon>
        <taxon>Chordata</taxon>
        <taxon>Craniata</taxon>
        <taxon>Vertebrata</taxon>
        <taxon>Euteleostomi</taxon>
        <taxon>Mammalia</taxon>
        <taxon>Eutheria</taxon>
        <taxon>Euarchontoglires</taxon>
        <taxon>Glires</taxon>
        <taxon>Rodentia</taxon>
        <taxon>Myomorpha</taxon>
        <taxon>Muroidea</taxon>
        <taxon>Cricetidae</taxon>
        <taxon>Arvicolinae</taxon>
        <taxon>Myodes</taxon>
    </lineage>
</organism>
<dbReference type="AlphaFoldDB" id="A0AAW0HR83"/>
<reference evidence="3 4" key="1">
    <citation type="journal article" date="2023" name="bioRxiv">
        <title>Conserved and derived expression patterns and positive selection on dental genes reveal complex evolutionary context of ever-growing rodent molars.</title>
        <authorList>
            <person name="Calamari Z.T."/>
            <person name="Song A."/>
            <person name="Cohen E."/>
            <person name="Akter M."/>
            <person name="Roy R.D."/>
            <person name="Hallikas O."/>
            <person name="Christensen M.M."/>
            <person name="Li P."/>
            <person name="Marangoni P."/>
            <person name="Jernvall J."/>
            <person name="Klein O.D."/>
        </authorList>
    </citation>
    <scope>NUCLEOTIDE SEQUENCE [LARGE SCALE GENOMIC DNA]</scope>
    <source>
        <strain evidence="3">V071</strain>
    </source>
</reference>
<dbReference type="EMBL" id="JBBHLL010000369">
    <property type="protein sequence ID" value="KAK7804626.1"/>
    <property type="molecule type" value="Genomic_DNA"/>
</dbReference>
<feature type="signal peptide" evidence="2">
    <location>
        <begin position="1"/>
        <end position="24"/>
    </location>
</feature>
<protein>
    <submittedName>
        <fullName evidence="3">Uncharacterized protein</fullName>
    </submittedName>
</protein>
<keyword evidence="2" id="KW-0732">Signal</keyword>
<gene>
    <name evidence="3" type="ORF">U0070_011983</name>
</gene>
<evidence type="ECO:0000313" key="3">
    <source>
        <dbReference type="EMBL" id="KAK7804626.1"/>
    </source>
</evidence>
<feature type="region of interest" description="Disordered" evidence="1">
    <location>
        <begin position="179"/>
        <end position="198"/>
    </location>
</feature>
<evidence type="ECO:0000256" key="2">
    <source>
        <dbReference type="SAM" id="SignalP"/>
    </source>
</evidence>
<sequence>MWILILKIWSSQAWLGFFISPISPVPQNRGKWPSRNSAETHTEPPDTASSDRPQTQELKHPQKQSTTPRTGGMLCEIPHTAVLYRVPHNSHGLQAPGMPPLTLRATDTESRIARSAGSQGEGSINYRPERVRLPNGSAQLHTPSSGVSDSHIPDNPSAPTARRELWSWSWLRGRRAWQEAEAAGGPSPAPPRRAARRRAITDVSLGWGNALRS</sequence>
<keyword evidence="4" id="KW-1185">Reference proteome</keyword>
<evidence type="ECO:0000256" key="1">
    <source>
        <dbReference type="SAM" id="MobiDB-lite"/>
    </source>
</evidence>
<feature type="compositionally biased region" description="Polar residues" evidence="1">
    <location>
        <begin position="47"/>
        <end position="56"/>
    </location>
</feature>
<feature type="region of interest" description="Disordered" evidence="1">
    <location>
        <begin position="26"/>
        <end position="73"/>
    </location>
</feature>
<feature type="chain" id="PRO_5043889215" evidence="2">
    <location>
        <begin position="25"/>
        <end position="213"/>
    </location>
</feature>
<accession>A0AAW0HR83</accession>
<feature type="region of interest" description="Disordered" evidence="1">
    <location>
        <begin position="135"/>
        <end position="160"/>
    </location>
</feature>
<proteinExistence type="predicted"/>
<evidence type="ECO:0000313" key="4">
    <source>
        <dbReference type="Proteomes" id="UP001488838"/>
    </source>
</evidence>